<reference evidence="1 2" key="1">
    <citation type="journal article" date="2009" name="Nat. Genet.">
        <title>The genome of the cucumber, Cucumis sativus L.</title>
        <authorList>
            <person name="Huang S."/>
            <person name="Li R."/>
            <person name="Zhang Z."/>
            <person name="Li L."/>
            <person name="Gu X."/>
            <person name="Fan W."/>
            <person name="Lucas W.J."/>
            <person name="Wang X."/>
            <person name="Xie B."/>
            <person name="Ni P."/>
            <person name="Ren Y."/>
            <person name="Zhu H."/>
            <person name="Li J."/>
            <person name="Lin K."/>
            <person name="Jin W."/>
            <person name="Fei Z."/>
            <person name="Li G."/>
            <person name="Staub J."/>
            <person name="Kilian A."/>
            <person name="van der Vossen E.A."/>
            <person name="Wu Y."/>
            <person name="Guo J."/>
            <person name="He J."/>
            <person name="Jia Z."/>
            <person name="Ren Y."/>
            <person name="Tian G."/>
            <person name="Lu Y."/>
            <person name="Ruan J."/>
            <person name="Qian W."/>
            <person name="Wang M."/>
            <person name="Huang Q."/>
            <person name="Li B."/>
            <person name="Xuan Z."/>
            <person name="Cao J."/>
            <person name="Asan"/>
            <person name="Wu Z."/>
            <person name="Zhang J."/>
            <person name="Cai Q."/>
            <person name="Bai Y."/>
            <person name="Zhao B."/>
            <person name="Han Y."/>
            <person name="Li Y."/>
            <person name="Li X."/>
            <person name="Wang S."/>
            <person name="Shi Q."/>
            <person name="Liu S."/>
            <person name="Cho W.K."/>
            <person name="Kim J.Y."/>
            <person name="Xu Y."/>
            <person name="Heller-Uszynska K."/>
            <person name="Miao H."/>
            <person name="Cheng Z."/>
            <person name="Zhang S."/>
            <person name="Wu J."/>
            <person name="Yang Y."/>
            <person name="Kang H."/>
            <person name="Li M."/>
            <person name="Liang H."/>
            <person name="Ren X."/>
            <person name="Shi Z."/>
            <person name="Wen M."/>
            <person name="Jian M."/>
            <person name="Yang H."/>
            <person name="Zhang G."/>
            <person name="Yang Z."/>
            <person name="Chen R."/>
            <person name="Liu S."/>
            <person name="Li J."/>
            <person name="Ma L."/>
            <person name="Liu H."/>
            <person name="Zhou Y."/>
            <person name="Zhao J."/>
            <person name="Fang X."/>
            <person name="Li G."/>
            <person name="Fang L."/>
            <person name="Li Y."/>
            <person name="Liu D."/>
            <person name="Zheng H."/>
            <person name="Zhang Y."/>
            <person name="Qin N."/>
            <person name="Li Z."/>
            <person name="Yang G."/>
            <person name="Yang S."/>
            <person name="Bolund L."/>
            <person name="Kristiansen K."/>
            <person name="Zheng H."/>
            <person name="Li S."/>
            <person name="Zhang X."/>
            <person name="Yang H."/>
            <person name="Wang J."/>
            <person name="Sun R."/>
            <person name="Zhang B."/>
            <person name="Jiang S."/>
            <person name="Wang J."/>
            <person name="Du Y."/>
            <person name="Li S."/>
        </authorList>
    </citation>
    <scope>NUCLEOTIDE SEQUENCE [LARGE SCALE GENOMIC DNA]</scope>
    <source>
        <strain evidence="2">cv. 9930</strain>
    </source>
</reference>
<reference evidence="1 2" key="4">
    <citation type="journal article" date="2011" name="BMC Genomics">
        <title>RNA-Seq improves annotation of protein-coding genes in the cucumber genome.</title>
        <authorList>
            <person name="Li Z."/>
            <person name="Zhang Z."/>
            <person name="Yan P."/>
            <person name="Huang S."/>
            <person name="Fei Z."/>
            <person name="Lin K."/>
        </authorList>
    </citation>
    <scope>NUCLEOTIDE SEQUENCE [LARGE SCALE GENOMIC DNA]</scope>
    <source>
        <strain evidence="2">cv. 9930</strain>
    </source>
</reference>
<gene>
    <name evidence="1" type="ORF">Csa_1G422460</name>
</gene>
<dbReference type="Gramene" id="KGN65437">
    <property type="protein sequence ID" value="KGN65437"/>
    <property type="gene ID" value="Csa_1G422460"/>
</dbReference>
<sequence>MVGGNKALGRGEEAVKEKKDAVFVMKDEGFTADTSCNLPFAKFATFFNHWNSQHV</sequence>
<dbReference type="EMBL" id="CM002922">
    <property type="protein sequence ID" value="KGN65437.1"/>
    <property type="molecule type" value="Genomic_DNA"/>
</dbReference>
<proteinExistence type="predicted"/>
<protein>
    <submittedName>
        <fullName evidence="1">Uncharacterized protein</fullName>
    </submittedName>
</protein>
<dbReference type="Proteomes" id="UP000029981">
    <property type="component" value="Chromosome 1"/>
</dbReference>
<accession>A0A0A0LX72</accession>
<keyword evidence="2" id="KW-1185">Reference proteome</keyword>
<reference evidence="1 2" key="2">
    <citation type="journal article" date="2009" name="PLoS ONE">
        <title>An integrated genetic and cytogenetic map of the cucumber genome.</title>
        <authorList>
            <person name="Ren Y."/>
            <person name="Zhang Z."/>
            <person name="Liu J."/>
            <person name="Staub J.E."/>
            <person name="Han Y."/>
            <person name="Cheng Z."/>
            <person name="Li X."/>
            <person name="Lu J."/>
            <person name="Miao H."/>
            <person name="Kang H."/>
            <person name="Xie B."/>
            <person name="Gu X."/>
            <person name="Wang X."/>
            <person name="Du Y."/>
            <person name="Jin W."/>
            <person name="Huang S."/>
        </authorList>
    </citation>
    <scope>NUCLEOTIDE SEQUENCE [LARGE SCALE GENOMIC DNA]</scope>
    <source>
        <strain evidence="2">cv. 9930</strain>
    </source>
</reference>
<name>A0A0A0LX72_CUCSA</name>
<evidence type="ECO:0000313" key="2">
    <source>
        <dbReference type="Proteomes" id="UP000029981"/>
    </source>
</evidence>
<dbReference type="AlphaFoldDB" id="A0A0A0LX72"/>
<evidence type="ECO:0000313" key="1">
    <source>
        <dbReference type="EMBL" id="KGN65437.1"/>
    </source>
</evidence>
<reference evidence="1 2" key="3">
    <citation type="journal article" date="2010" name="BMC Genomics">
        <title>Transcriptome sequencing and comparative analysis of cucumber flowers with different sex types.</title>
        <authorList>
            <person name="Guo S."/>
            <person name="Zheng Y."/>
            <person name="Joung J.G."/>
            <person name="Liu S."/>
            <person name="Zhang Z."/>
            <person name="Crasta O.R."/>
            <person name="Sobral B.W."/>
            <person name="Xu Y."/>
            <person name="Huang S."/>
            <person name="Fei Z."/>
        </authorList>
    </citation>
    <scope>NUCLEOTIDE SEQUENCE [LARGE SCALE GENOMIC DNA]</scope>
    <source>
        <strain evidence="2">cv. 9930</strain>
    </source>
</reference>
<organism evidence="1 2">
    <name type="scientific">Cucumis sativus</name>
    <name type="common">Cucumber</name>
    <dbReference type="NCBI Taxonomy" id="3659"/>
    <lineage>
        <taxon>Eukaryota</taxon>
        <taxon>Viridiplantae</taxon>
        <taxon>Streptophyta</taxon>
        <taxon>Embryophyta</taxon>
        <taxon>Tracheophyta</taxon>
        <taxon>Spermatophyta</taxon>
        <taxon>Magnoliopsida</taxon>
        <taxon>eudicotyledons</taxon>
        <taxon>Gunneridae</taxon>
        <taxon>Pentapetalae</taxon>
        <taxon>rosids</taxon>
        <taxon>fabids</taxon>
        <taxon>Cucurbitales</taxon>
        <taxon>Cucurbitaceae</taxon>
        <taxon>Benincaseae</taxon>
        <taxon>Cucumis</taxon>
    </lineage>
</organism>